<evidence type="ECO:0000313" key="7">
    <source>
        <dbReference type="EMBL" id="KAF6150603.1"/>
    </source>
</evidence>
<dbReference type="PANTHER" id="PTHR11999">
    <property type="entry name" value="GROUP II PYRIDOXAL-5-PHOSPHATE DECARBOXYLASE"/>
    <property type="match status" value="1"/>
</dbReference>
<proteinExistence type="inferred from homology"/>
<dbReference type="GO" id="GO:0030170">
    <property type="term" value="F:pyridoxal phosphate binding"/>
    <property type="evidence" value="ECO:0007669"/>
    <property type="project" value="InterPro"/>
</dbReference>
<dbReference type="EMBL" id="JACGCM010001727">
    <property type="protein sequence ID" value="KAF6150603.1"/>
    <property type="molecule type" value="Genomic_DNA"/>
</dbReference>
<dbReference type="Pfam" id="PF00282">
    <property type="entry name" value="Pyridoxal_deC"/>
    <property type="match status" value="1"/>
</dbReference>
<evidence type="ECO:0000313" key="8">
    <source>
        <dbReference type="Proteomes" id="UP000541444"/>
    </source>
</evidence>
<protein>
    <recommendedName>
        <fullName evidence="5">tyrosine decarboxylase</fullName>
        <ecNumber evidence="5">4.1.1.25</ecNumber>
    </recommendedName>
</protein>
<dbReference type="Gene3D" id="3.40.640.10">
    <property type="entry name" value="Type I PLP-dependent aspartate aminotransferase-like (Major domain)"/>
    <property type="match status" value="1"/>
</dbReference>
<sequence length="201" mass="22249">MLKLPQAFLFLGNSGGVLHGSTCETIMCTLAAARDKALKDIGEDKITKLVIYRSNQTHYVLQKAAKLVGISPSNFRQIATSSSADFALSPNDVRMAMDLSLEGKDRALHVNFNAHFKCDTQKGEQEMEKEETKSYMETLKYSTSGPSILSRKEGLPAYQTFSPEEREVPLLAAASTPKFTSRQTVVIRILAKDRFSLFCSS</sequence>
<keyword evidence="8" id="KW-1185">Reference proteome</keyword>
<reference evidence="7 8" key="1">
    <citation type="journal article" date="2020" name="IScience">
        <title>Genome Sequencing of the Endangered Kingdonia uniflora (Circaeasteraceae, Ranunculales) Reveals Potential Mechanisms of Evolutionary Specialization.</title>
        <authorList>
            <person name="Sun Y."/>
            <person name="Deng T."/>
            <person name="Zhang A."/>
            <person name="Moore M.J."/>
            <person name="Landis J.B."/>
            <person name="Lin N."/>
            <person name="Zhang H."/>
            <person name="Zhang X."/>
            <person name="Huang J."/>
            <person name="Zhang X."/>
            <person name="Sun H."/>
            <person name="Wang H."/>
        </authorList>
    </citation>
    <scope>NUCLEOTIDE SEQUENCE [LARGE SCALE GENOMIC DNA]</scope>
    <source>
        <strain evidence="7">TB1705</strain>
        <tissue evidence="7">Leaf</tissue>
    </source>
</reference>
<dbReference type="InterPro" id="IPR015421">
    <property type="entry name" value="PyrdxlP-dep_Trfase_major"/>
</dbReference>
<dbReference type="GO" id="GO:0019752">
    <property type="term" value="P:carboxylic acid metabolic process"/>
    <property type="evidence" value="ECO:0007669"/>
    <property type="project" value="InterPro"/>
</dbReference>
<dbReference type="PANTHER" id="PTHR11999:SF169">
    <property type="entry name" value="TYROSINE DECARBOXYLASE 1-LIKE"/>
    <property type="match status" value="1"/>
</dbReference>
<evidence type="ECO:0000256" key="1">
    <source>
        <dbReference type="ARBA" id="ARBA00001933"/>
    </source>
</evidence>
<comment type="similarity">
    <text evidence="6">Belongs to the group II decarboxylase family.</text>
</comment>
<keyword evidence="3 6" id="KW-0663">Pyridoxal phosphate</keyword>
<evidence type="ECO:0000256" key="3">
    <source>
        <dbReference type="ARBA" id="ARBA00022898"/>
    </source>
</evidence>
<dbReference type="GO" id="GO:0005737">
    <property type="term" value="C:cytoplasm"/>
    <property type="evidence" value="ECO:0007669"/>
    <property type="project" value="TreeGrafter"/>
</dbReference>
<dbReference type="InterPro" id="IPR015424">
    <property type="entry name" value="PyrdxlP-dep_Trfase"/>
</dbReference>
<gene>
    <name evidence="7" type="ORF">GIB67_022215</name>
</gene>
<evidence type="ECO:0000256" key="2">
    <source>
        <dbReference type="ARBA" id="ARBA00022793"/>
    </source>
</evidence>
<keyword evidence="2" id="KW-0210">Decarboxylase</keyword>
<dbReference type="Proteomes" id="UP000541444">
    <property type="component" value="Unassembled WGS sequence"/>
</dbReference>
<dbReference type="AlphaFoldDB" id="A0A7J7M6V7"/>
<dbReference type="InterPro" id="IPR010977">
    <property type="entry name" value="Aromatic_deC"/>
</dbReference>
<accession>A0A7J7M6V7</accession>
<name>A0A7J7M6V7_9MAGN</name>
<comment type="cofactor">
    <cofactor evidence="1 6">
        <name>pyridoxal 5'-phosphate</name>
        <dbReference type="ChEBI" id="CHEBI:597326"/>
    </cofactor>
</comment>
<evidence type="ECO:0000256" key="6">
    <source>
        <dbReference type="RuleBase" id="RU000382"/>
    </source>
</evidence>
<organism evidence="7 8">
    <name type="scientific">Kingdonia uniflora</name>
    <dbReference type="NCBI Taxonomy" id="39325"/>
    <lineage>
        <taxon>Eukaryota</taxon>
        <taxon>Viridiplantae</taxon>
        <taxon>Streptophyta</taxon>
        <taxon>Embryophyta</taxon>
        <taxon>Tracheophyta</taxon>
        <taxon>Spermatophyta</taxon>
        <taxon>Magnoliopsida</taxon>
        <taxon>Ranunculales</taxon>
        <taxon>Circaeasteraceae</taxon>
        <taxon>Kingdonia</taxon>
    </lineage>
</organism>
<dbReference type="GO" id="GO:0016831">
    <property type="term" value="F:carboxy-lyase activity"/>
    <property type="evidence" value="ECO:0007669"/>
    <property type="project" value="TreeGrafter"/>
</dbReference>
<keyword evidence="4 6" id="KW-0456">Lyase</keyword>
<evidence type="ECO:0000256" key="5">
    <source>
        <dbReference type="ARBA" id="ARBA00023470"/>
    </source>
</evidence>
<evidence type="ECO:0000256" key="4">
    <source>
        <dbReference type="ARBA" id="ARBA00023239"/>
    </source>
</evidence>
<dbReference type="InterPro" id="IPR002129">
    <property type="entry name" value="PyrdxlP-dep_de-COase"/>
</dbReference>
<dbReference type="SUPFAM" id="SSF53383">
    <property type="entry name" value="PLP-dependent transferases"/>
    <property type="match status" value="1"/>
</dbReference>
<dbReference type="EC" id="4.1.1.25" evidence="5"/>
<dbReference type="OrthoDB" id="639767at2759"/>
<comment type="caution">
    <text evidence="7">The sequence shown here is derived from an EMBL/GenBank/DDBJ whole genome shotgun (WGS) entry which is preliminary data.</text>
</comment>